<dbReference type="EMBL" id="KI913976">
    <property type="protein sequence ID" value="ETV96500.1"/>
    <property type="molecule type" value="Genomic_DNA"/>
</dbReference>
<organism evidence="1">
    <name type="scientific">Aphanomyces invadans</name>
    <dbReference type="NCBI Taxonomy" id="157072"/>
    <lineage>
        <taxon>Eukaryota</taxon>
        <taxon>Sar</taxon>
        <taxon>Stramenopiles</taxon>
        <taxon>Oomycota</taxon>
        <taxon>Saprolegniomycetes</taxon>
        <taxon>Saprolegniales</taxon>
        <taxon>Verrucalvaceae</taxon>
        <taxon>Aphanomyces</taxon>
    </lineage>
</organism>
<gene>
    <name evidence="1" type="ORF">H310_10227</name>
</gene>
<reference evidence="1" key="1">
    <citation type="submission" date="2013-12" db="EMBL/GenBank/DDBJ databases">
        <title>The Genome Sequence of Aphanomyces invadans NJM9701.</title>
        <authorList>
            <consortium name="The Broad Institute Genomics Platform"/>
            <person name="Russ C."/>
            <person name="Tyler B."/>
            <person name="van West P."/>
            <person name="Dieguez-Uribeondo J."/>
            <person name="Young S.K."/>
            <person name="Zeng Q."/>
            <person name="Gargeya S."/>
            <person name="Fitzgerald M."/>
            <person name="Abouelleil A."/>
            <person name="Alvarado L."/>
            <person name="Chapman S.B."/>
            <person name="Gainer-Dewar J."/>
            <person name="Goldberg J."/>
            <person name="Griggs A."/>
            <person name="Gujja S."/>
            <person name="Hansen M."/>
            <person name="Howarth C."/>
            <person name="Imamovic A."/>
            <person name="Ireland A."/>
            <person name="Larimer J."/>
            <person name="McCowan C."/>
            <person name="Murphy C."/>
            <person name="Pearson M."/>
            <person name="Poon T.W."/>
            <person name="Priest M."/>
            <person name="Roberts A."/>
            <person name="Saif S."/>
            <person name="Shea T."/>
            <person name="Sykes S."/>
            <person name="Wortman J."/>
            <person name="Nusbaum C."/>
            <person name="Birren B."/>
        </authorList>
    </citation>
    <scope>NUCLEOTIDE SEQUENCE [LARGE SCALE GENOMIC DNA]</scope>
    <source>
        <strain evidence="1">NJM9701</strain>
    </source>
</reference>
<evidence type="ECO:0000313" key="1">
    <source>
        <dbReference type="EMBL" id="ETV96500.1"/>
    </source>
</evidence>
<dbReference type="GeneID" id="20087277"/>
<name>A0A024TQT7_9STRA</name>
<proteinExistence type="predicted"/>
<accession>A0A024TQT7</accession>
<dbReference type="AlphaFoldDB" id="A0A024TQT7"/>
<dbReference type="RefSeq" id="XP_008874763.1">
    <property type="nucleotide sequence ID" value="XM_008876541.1"/>
</dbReference>
<sequence length="145" mass="16618">MNVRGAYKHDESHRNEHHPPFCKVLLQFNHVDVARQWMTTERQVVRPRRRLAHLPAPRVRQEADTHSILPSPRALSPDVERMSRAMRGRPRTAPFVVGALSSCVGGKGAIYARACRALVSSHFRLVNNVTTTDTPRRLHKFKRTQ</sequence>
<protein>
    <submittedName>
        <fullName evidence="1">Uncharacterized protein</fullName>
    </submittedName>
</protein>
<dbReference type="VEuPathDB" id="FungiDB:H310_10227"/>